<feature type="non-terminal residue" evidence="2">
    <location>
        <position position="84"/>
    </location>
</feature>
<evidence type="ECO:0000313" key="2">
    <source>
        <dbReference type="EMBL" id="CAI0588818.1"/>
    </source>
</evidence>
<gene>
    <name evidence="2" type="ORF">LITE_LOCUS50183</name>
</gene>
<proteinExistence type="predicted"/>
<protein>
    <submittedName>
        <fullName evidence="2">Uncharacterized protein</fullName>
    </submittedName>
</protein>
<dbReference type="EMBL" id="CAMGYJ010000011">
    <property type="protein sequence ID" value="CAI0588818.1"/>
    <property type="molecule type" value="Genomic_DNA"/>
</dbReference>
<feature type="compositionally biased region" description="Polar residues" evidence="1">
    <location>
        <begin position="12"/>
        <end position="31"/>
    </location>
</feature>
<comment type="caution">
    <text evidence="2">The sequence shown here is derived from an EMBL/GenBank/DDBJ whole genome shotgun (WGS) entry which is preliminary data.</text>
</comment>
<organism evidence="2 3">
    <name type="scientific">Linum tenue</name>
    <dbReference type="NCBI Taxonomy" id="586396"/>
    <lineage>
        <taxon>Eukaryota</taxon>
        <taxon>Viridiplantae</taxon>
        <taxon>Streptophyta</taxon>
        <taxon>Embryophyta</taxon>
        <taxon>Tracheophyta</taxon>
        <taxon>Spermatophyta</taxon>
        <taxon>Magnoliopsida</taxon>
        <taxon>eudicotyledons</taxon>
        <taxon>Gunneridae</taxon>
        <taxon>Pentapetalae</taxon>
        <taxon>rosids</taxon>
        <taxon>fabids</taxon>
        <taxon>Malpighiales</taxon>
        <taxon>Linaceae</taxon>
        <taxon>Linum</taxon>
    </lineage>
</organism>
<sequence>MVSSAYKRPDASNFSGEIQEQQRGKLYNSSSTSRKTMYIKTRVFAKYMTSWIQEIFRKAPKLSRIRTFDGHCHWFLSIQTSRCF</sequence>
<name>A0AAV0RYP7_9ROSI</name>
<evidence type="ECO:0000313" key="3">
    <source>
        <dbReference type="Proteomes" id="UP001154282"/>
    </source>
</evidence>
<dbReference type="Proteomes" id="UP001154282">
    <property type="component" value="Unassembled WGS sequence"/>
</dbReference>
<evidence type="ECO:0000256" key="1">
    <source>
        <dbReference type="SAM" id="MobiDB-lite"/>
    </source>
</evidence>
<accession>A0AAV0RYP7</accession>
<reference evidence="2" key="1">
    <citation type="submission" date="2022-08" db="EMBL/GenBank/DDBJ databases">
        <authorList>
            <person name="Gutierrez-Valencia J."/>
        </authorList>
    </citation>
    <scope>NUCLEOTIDE SEQUENCE</scope>
</reference>
<feature type="region of interest" description="Disordered" evidence="1">
    <location>
        <begin position="1"/>
        <end position="31"/>
    </location>
</feature>
<dbReference type="AlphaFoldDB" id="A0AAV0RYP7"/>
<keyword evidence="3" id="KW-1185">Reference proteome</keyword>